<organism evidence="1 2">
    <name type="scientific">Owenia fusiformis</name>
    <name type="common">Polychaete worm</name>
    <dbReference type="NCBI Taxonomy" id="6347"/>
    <lineage>
        <taxon>Eukaryota</taxon>
        <taxon>Metazoa</taxon>
        <taxon>Spiralia</taxon>
        <taxon>Lophotrochozoa</taxon>
        <taxon>Annelida</taxon>
        <taxon>Polychaeta</taxon>
        <taxon>Sedentaria</taxon>
        <taxon>Canalipalpata</taxon>
        <taxon>Sabellida</taxon>
        <taxon>Oweniida</taxon>
        <taxon>Oweniidae</taxon>
        <taxon>Owenia</taxon>
    </lineage>
</organism>
<proteinExistence type="predicted"/>
<dbReference type="AlphaFoldDB" id="A0A8J1T7N7"/>
<evidence type="ECO:0000313" key="2">
    <source>
        <dbReference type="Proteomes" id="UP000749559"/>
    </source>
</evidence>
<dbReference type="Proteomes" id="UP000749559">
    <property type="component" value="Unassembled WGS sequence"/>
</dbReference>
<dbReference type="EMBL" id="CAIIXF020000005">
    <property type="protein sequence ID" value="CAH1783563.1"/>
    <property type="molecule type" value="Genomic_DNA"/>
</dbReference>
<feature type="non-terminal residue" evidence="1">
    <location>
        <position position="100"/>
    </location>
</feature>
<protein>
    <submittedName>
        <fullName evidence="1">Uncharacterized protein</fullName>
    </submittedName>
</protein>
<keyword evidence="2" id="KW-1185">Reference proteome</keyword>
<accession>A0A8J1T7N7</accession>
<sequence length="100" mass="10769">KKLLAPLLLFQLWRCGFLVSCGESSLTFAIEAIGVAIILATIITFIGTSLSGICHMVLQDGVPDAGRMSMLLRKLLELELSGTSPASVAKLVTRNWIPIQ</sequence>
<reference evidence="1" key="1">
    <citation type="submission" date="2022-03" db="EMBL/GenBank/DDBJ databases">
        <authorList>
            <person name="Martin C."/>
        </authorList>
    </citation>
    <scope>NUCLEOTIDE SEQUENCE</scope>
</reference>
<gene>
    <name evidence="1" type="ORF">OFUS_LOCUS9895</name>
</gene>
<evidence type="ECO:0000313" key="1">
    <source>
        <dbReference type="EMBL" id="CAH1783563.1"/>
    </source>
</evidence>
<comment type="caution">
    <text evidence="1">The sequence shown here is derived from an EMBL/GenBank/DDBJ whole genome shotgun (WGS) entry which is preliminary data.</text>
</comment>
<name>A0A8J1T7N7_OWEFU</name>